<evidence type="ECO:0000256" key="6">
    <source>
        <dbReference type="ARBA" id="ARBA00022692"/>
    </source>
</evidence>
<comment type="similarity">
    <text evidence="9">Belongs to the GSP H family.</text>
</comment>
<dbReference type="Gene3D" id="3.30.700.10">
    <property type="entry name" value="Glycoprotein, Type 4 Pilin"/>
    <property type="match status" value="1"/>
</dbReference>
<dbReference type="InterPro" id="IPR022346">
    <property type="entry name" value="T2SS_GspH"/>
</dbReference>
<evidence type="ECO:0000256" key="3">
    <source>
        <dbReference type="ARBA" id="ARBA00022475"/>
    </source>
</evidence>
<keyword evidence="4" id="KW-0488">Methylation</keyword>
<dbReference type="SUPFAM" id="SSF54523">
    <property type="entry name" value="Pili subunits"/>
    <property type="match status" value="1"/>
</dbReference>
<proteinExistence type="inferred from homology"/>
<evidence type="ECO:0000256" key="9">
    <source>
        <dbReference type="ARBA" id="ARBA00025772"/>
    </source>
</evidence>
<dbReference type="AlphaFoldDB" id="B9Z5G8"/>
<organism evidence="12 13">
    <name type="scientific">Pseudogulbenkiania ferrooxidans 2002</name>
    <dbReference type="NCBI Taxonomy" id="279714"/>
    <lineage>
        <taxon>Bacteria</taxon>
        <taxon>Pseudomonadati</taxon>
        <taxon>Pseudomonadota</taxon>
        <taxon>Betaproteobacteria</taxon>
        <taxon>Neisseriales</taxon>
        <taxon>Chromobacteriaceae</taxon>
        <taxon>Pseudogulbenkiania</taxon>
    </lineage>
</organism>
<keyword evidence="3" id="KW-1003">Cell membrane</keyword>
<evidence type="ECO:0000256" key="5">
    <source>
        <dbReference type="ARBA" id="ARBA00022519"/>
    </source>
</evidence>
<evidence type="ECO:0000313" key="13">
    <source>
        <dbReference type="Proteomes" id="UP000003165"/>
    </source>
</evidence>
<evidence type="ECO:0000256" key="10">
    <source>
        <dbReference type="ARBA" id="ARBA00030775"/>
    </source>
</evidence>
<accession>B9Z5G8</accession>
<evidence type="ECO:0000256" key="1">
    <source>
        <dbReference type="ARBA" id="ARBA00004377"/>
    </source>
</evidence>
<dbReference type="PROSITE" id="PS00409">
    <property type="entry name" value="PROKAR_NTER_METHYL"/>
    <property type="match status" value="1"/>
</dbReference>
<keyword evidence="13" id="KW-1185">Reference proteome</keyword>
<dbReference type="InterPro" id="IPR012902">
    <property type="entry name" value="N_methyl_site"/>
</dbReference>
<evidence type="ECO:0000256" key="2">
    <source>
        <dbReference type="ARBA" id="ARBA00021549"/>
    </source>
</evidence>
<name>B9Z5G8_9NEIS</name>
<dbReference type="eggNOG" id="COG4970">
    <property type="taxonomic scope" value="Bacteria"/>
</dbReference>
<evidence type="ECO:0000256" key="7">
    <source>
        <dbReference type="ARBA" id="ARBA00022989"/>
    </source>
</evidence>
<evidence type="ECO:0000313" key="12">
    <source>
        <dbReference type="EMBL" id="EEG07815.1"/>
    </source>
</evidence>
<feature type="domain" description="General secretion pathway GspH" evidence="11">
    <location>
        <begin position="41"/>
        <end position="158"/>
    </location>
</feature>
<protein>
    <recommendedName>
        <fullName evidence="2">Type II secretion system protein H</fullName>
    </recommendedName>
    <alternativeName>
        <fullName evidence="10">General secretion pathway protein H</fullName>
    </alternativeName>
</protein>
<dbReference type="GO" id="GO:0015627">
    <property type="term" value="C:type II protein secretion system complex"/>
    <property type="evidence" value="ECO:0007669"/>
    <property type="project" value="InterPro"/>
</dbReference>
<sequence precursor="true">MRGHGFTLIELLVTLAVLAIVLSLAVPSFNDLIDRGRLTSAADTLYADLQFGRSEAIRNNQNVTVSFQSGSAWCYGLVRGSSACDCSVTNSAAANYCALKRVSASDFSKVSIPDAASITFAASQTGFDPVRGVATSAGAVTLQSTQGKEARVSLALLGRVSLCSPAGSGFTSAYPSC</sequence>
<dbReference type="Pfam" id="PF07963">
    <property type="entry name" value="N_methyl"/>
    <property type="match status" value="1"/>
</dbReference>
<dbReference type="GO" id="GO:0005886">
    <property type="term" value="C:plasma membrane"/>
    <property type="evidence" value="ECO:0007669"/>
    <property type="project" value="UniProtKB-SubCell"/>
</dbReference>
<comment type="subcellular location">
    <subcellularLocation>
        <location evidence="1">Cell inner membrane</location>
        <topology evidence="1">Single-pass membrane protein</topology>
    </subcellularLocation>
</comment>
<reference evidence="12 13" key="1">
    <citation type="submission" date="2009-02" db="EMBL/GenBank/DDBJ databases">
        <title>Sequencing of the draft genome and assembly of Lutiella nitroferrum 2002.</title>
        <authorList>
            <consortium name="US DOE Joint Genome Institute (JGI-PGF)"/>
            <person name="Lucas S."/>
            <person name="Copeland A."/>
            <person name="Lapidus A."/>
            <person name="Glavina del Rio T."/>
            <person name="Tice H."/>
            <person name="Bruce D."/>
            <person name="Goodwin L."/>
            <person name="Pitluck S."/>
            <person name="Larimer F."/>
            <person name="Land M.L."/>
            <person name="Hauser L."/>
            <person name="Coates J.D."/>
        </authorList>
    </citation>
    <scope>NUCLEOTIDE SEQUENCE [LARGE SCALE GENOMIC DNA]</scope>
    <source>
        <strain evidence="12 13">2002</strain>
    </source>
</reference>
<keyword evidence="6" id="KW-0812">Transmembrane</keyword>
<dbReference type="GO" id="GO:0015628">
    <property type="term" value="P:protein secretion by the type II secretion system"/>
    <property type="evidence" value="ECO:0007669"/>
    <property type="project" value="InterPro"/>
</dbReference>
<gene>
    <name evidence="12" type="ORF">FuraDRAFT_2603</name>
</gene>
<dbReference type="Pfam" id="PF12019">
    <property type="entry name" value="GspH"/>
    <property type="match status" value="1"/>
</dbReference>
<keyword evidence="8" id="KW-0472">Membrane</keyword>
<evidence type="ECO:0000259" key="11">
    <source>
        <dbReference type="Pfam" id="PF12019"/>
    </source>
</evidence>
<evidence type="ECO:0000256" key="8">
    <source>
        <dbReference type="ARBA" id="ARBA00023136"/>
    </source>
</evidence>
<dbReference type="RefSeq" id="WP_008954623.1">
    <property type="nucleotide sequence ID" value="NZ_ACIS01000007.1"/>
</dbReference>
<keyword evidence="7" id="KW-1133">Transmembrane helix</keyword>
<evidence type="ECO:0000256" key="4">
    <source>
        <dbReference type="ARBA" id="ARBA00022481"/>
    </source>
</evidence>
<dbReference type="Proteomes" id="UP000003165">
    <property type="component" value="Unassembled WGS sequence"/>
</dbReference>
<dbReference type="NCBIfam" id="TIGR02532">
    <property type="entry name" value="IV_pilin_GFxxxE"/>
    <property type="match status" value="1"/>
</dbReference>
<keyword evidence="5" id="KW-0997">Cell inner membrane</keyword>
<comment type="caution">
    <text evidence="12">The sequence shown here is derived from an EMBL/GenBank/DDBJ whole genome shotgun (WGS) entry which is preliminary data.</text>
</comment>
<dbReference type="EMBL" id="ACIS01000007">
    <property type="protein sequence ID" value="EEG07815.1"/>
    <property type="molecule type" value="Genomic_DNA"/>
</dbReference>
<dbReference type="InterPro" id="IPR045584">
    <property type="entry name" value="Pilin-like"/>
</dbReference>